<name>A0A0C3BAT3_SERVB</name>
<reference evidence="3" key="2">
    <citation type="submission" date="2015-01" db="EMBL/GenBank/DDBJ databases">
        <title>Evolutionary Origins and Diversification of the Mycorrhizal Mutualists.</title>
        <authorList>
            <consortium name="DOE Joint Genome Institute"/>
            <consortium name="Mycorrhizal Genomics Consortium"/>
            <person name="Kohler A."/>
            <person name="Kuo A."/>
            <person name="Nagy L.G."/>
            <person name="Floudas D."/>
            <person name="Copeland A."/>
            <person name="Barry K.W."/>
            <person name="Cichocki N."/>
            <person name="Veneault-Fourrey C."/>
            <person name="LaButti K."/>
            <person name="Lindquist E.A."/>
            <person name="Lipzen A."/>
            <person name="Lundell T."/>
            <person name="Morin E."/>
            <person name="Murat C."/>
            <person name="Riley R."/>
            <person name="Ohm R."/>
            <person name="Sun H."/>
            <person name="Tunlid A."/>
            <person name="Henrissat B."/>
            <person name="Grigoriev I.V."/>
            <person name="Hibbett D.S."/>
            <person name="Martin F."/>
        </authorList>
    </citation>
    <scope>NUCLEOTIDE SEQUENCE [LARGE SCALE GENOMIC DNA]</scope>
    <source>
        <strain evidence="3">MAFF 305830</strain>
    </source>
</reference>
<accession>A0A0C3BAT3</accession>
<evidence type="ECO:0000256" key="1">
    <source>
        <dbReference type="SAM" id="MobiDB-lite"/>
    </source>
</evidence>
<protein>
    <submittedName>
        <fullName evidence="2">Uncharacterized protein</fullName>
    </submittedName>
</protein>
<dbReference type="AlphaFoldDB" id="A0A0C3BAT3"/>
<organism evidence="2 3">
    <name type="scientific">Serendipita vermifera MAFF 305830</name>
    <dbReference type="NCBI Taxonomy" id="933852"/>
    <lineage>
        <taxon>Eukaryota</taxon>
        <taxon>Fungi</taxon>
        <taxon>Dikarya</taxon>
        <taxon>Basidiomycota</taxon>
        <taxon>Agaricomycotina</taxon>
        <taxon>Agaricomycetes</taxon>
        <taxon>Sebacinales</taxon>
        <taxon>Serendipitaceae</taxon>
        <taxon>Serendipita</taxon>
    </lineage>
</organism>
<dbReference type="EMBL" id="KN824277">
    <property type="protein sequence ID" value="KIM33925.1"/>
    <property type="molecule type" value="Genomic_DNA"/>
</dbReference>
<reference evidence="2 3" key="1">
    <citation type="submission" date="2014-04" db="EMBL/GenBank/DDBJ databases">
        <authorList>
            <consortium name="DOE Joint Genome Institute"/>
            <person name="Kuo A."/>
            <person name="Zuccaro A."/>
            <person name="Kohler A."/>
            <person name="Nagy L.G."/>
            <person name="Floudas D."/>
            <person name="Copeland A."/>
            <person name="Barry K.W."/>
            <person name="Cichocki N."/>
            <person name="Veneault-Fourrey C."/>
            <person name="LaButti K."/>
            <person name="Lindquist E.A."/>
            <person name="Lipzen A."/>
            <person name="Lundell T."/>
            <person name="Morin E."/>
            <person name="Murat C."/>
            <person name="Sun H."/>
            <person name="Tunlid A."/>
            <person name="Henrissat B."/>
            <person name="Grigoriev I.V."/>
            <person name="Hibbett D.S."/>
            <person name="Martin F."/>
            <person name="Nordberg H.P."/>
            <person name="Cantor M.N."/>
            <person name="Hua S.X."/>
        </authorList>
    </citation>
    <scope>NUCLEOTIDE SEQUENCE [LARGE SCALE GENOMIC DNA]</scope>
    <source>
        <strain evidence="2 3">MAFF 305830</strain>
    </source>
</reference>
<evidence type="ECO:0000313" key="2">
    <source>
        <dbReference type="EMBL" id="KIM33925.1"/>
    </source>
</evidence>
<feature type="compositionally biased region" description="Polar residues" evidence="1">
    <location>
        <begin position="1"/>
        <end position="25"/>
    </location>
</feature>
<evidence type="ECO:0000313" key="3">
    <source>
        <dbReference type="Proteomes" id="UP000054097"/>
    </source>
</evidence>
<dbReference type="Proteomes" id="UP000054097">
    <property type="component" value="Unassembled WGS sequence"/>
</dbReference>
<feature type="region of interest" description="Disordered" evidence="1">
    <location>
        <begin position="1"/>
        <end position="54"/>
    </location>
</feature>
<sequence length="54" mass="6118">MSRPAFTSSHSTPAFPTSRQHQQQPAGWPIYDPYTTLKRRDTSPMVGDGPLLFR</sequence>
<proteinExistence type="predicted"/>
<dbReference type="HOGENOM" id="CLU_3051879_0_0_1"/>
<keyword evidence="3" id="KW-1185">Reference proteome</keyword>
<gene>
    <name evidence="2" type="ORF">M408DRAFT_325489</name>
</gene>